<evidence type="ECO:0000259" key="5">
    <source>
        <dbReference type="PROSITE" id="PS51770"/>
    </source>
</evidence>
<dbReference type="GO" id="GO:0005829">
    <property type="term" value="C:cytosol"/>
    <property type="evidence" value="ECO:0007669"/>
    <property type="project" value="TreeGrafter"/>
</dbReference>
<evidence type="ECO:0000313" key="7">
    <source>
        <dbReference type="Proteomes" id="UP000636888"/>
    </source>
</evidence>
<feature type="compositionally biased region" description="Basic and acidic residues" evidence="4">
    <location>
        <begin position="125"/>
        <end position="143"/>
    </location>
</feature>
<evidence type="ECO:0000256" key="3">
    <source>
        <dbReference type="PROSITE-ProRule" id="PRU01106"/>
    </source>
</evidence>
<evidence type="ECO:0000256" key="4">
    <source>
        <dbReference type="SAM" id="MobiDB-lite"/>
    </source>
</evidence>
<organism evidence="6 7">
    <name type="scientific">Geomesophilobacter sediminis</name>
    <dbReference type="NCBI Taxonomy" id="2798584"/>
    <lineage>
        <taxon>Bacteria</taxon>
        <taxon>Pseudomonadati</taxon>
        <taxon>Thermodesulfobacteriota</taxon>
        <taxon>Desulfuromonadia</taxon>
        <taxon>Geobacterales</taxon>
        <taxon>Geobacteraceae</taxon>
        <taxon>Geomesophilobacter</taxon>
    </lineage>
</organism>
<dbReference type="CDD" id="cd03442">
    <property type="entry name" value="BFIT_BACH"/>
    <property type="match status" value="1"/>
</dbReference>
<evidence type="ECO:0000313" key="6">
    <source>
        <dbReference type="EMBL" id="MBJ6723093.1"/>
    </source>
</evidence>
<dbReference type="RefSeq" id="WP_199381944.1">
    <property type="nucleotide sequence ID" value="NZ_JAEMHM010000001.1"/>
</dbReference>
<dbReference type="Pfam" id="PF03061">
    <property type="entry name" value="4HBT"/>
    <property type="match status" value="1"/>
</dbReference>
<proteinExistence type="inferred from homology"/>
<keyword evidence="7" id="KW-1185">Reference proteome</keyword>
<dbReference type="SUPFAM" id="SSF54637">
    <property type="entry name" value="Thioesterase/thiol ester dehydrase-isomerase"/>
    <property type="match status" value="1"/>
</dbReference>
<dbReference type="InterPro" id="IPR033120">
    <property type="entry name" value="HOTDOG_ACOT"/>
</dbReference>
<evidence type="ECO:0000256" key="2">
    <source>
        <dbReference type="ARBA" id="ARBA00022801"/>
    </source>
</evidence>
<protein>
    <submittedName>
        <fullName evidence="6">Acyl-CoA thioesterase</fullName>
    </submittedName>
</protein>
<sequence length="143" mass="15911">MNERQAMLIETLLPKDTNSYGSIFGGVIMSIMDKSAGVVCWRYSKSRVVTACAQRISFHTPINVGEVVYCRASIVHVGRCSMEVEVEVEAEEVMVGVKRLAATGSFTMVAIDETGKPTPVPAWHPETEAEKAKWHEVERRRRG</sequence>
<dbReference type="Gene3D" id="3.10.129.10">
    <property type="entry name" value="Hotdog Thioesterase"/>
    <property type="match status" value="1"/>
</dbReference>
<dbReference type="GO" id="GO:0009062">
    <property type="term" value="P:fatty acid catabolic process"/>
    <property type="evidence" value="ECO:0007669"/>
    <property type="project" value="TreeGrafter"/>
</dbReference>
<dbReference type="EMBL" id="JAEMHM010000001">
    <property type="protein sequence ID" value="MBJ6723093.1"/>
    <property type="molecule type" value="Genomic_DNA"/>
</dbReference>
<dbReference type="InterPro" id="IPR029069">
    <property type="entry name" value="HotDog_dom_sf"/>
</dbReference>
<comment type="similarity">
    <text evidence="1">Belongs to the acyl coenzyme A hydrolase family.</text>
</comment>
<feature type="region of interest" description="Disordered" evidence="4">
    <location>
        <begin position="117"/>
        <end position="143"/>
    </location>
</feature>
<name>A0A8J7IKJ9_9BACT</name>
<gene>
    <name evidence="6" type="ORF">JFN93_00095</name>
</gene>
<dbReference type="InterPro" id="IPR006683">
    <property type="entry name" value="Thioestr_dom"/>
</dbReference>
<dbReference type="GO" id="GO:0006637">
    <property type="term" value="P:acyl-CoA metabolic process"/>
    <property type="evidence" value="ECO:0007669"/>
    <property type="project" value="TreeGrafter"/>
</dbReference>
<evidence type="ECO:0000256" key="1">
    <source>
        <dbReference type="ARBA" id="ARBA00010458"/>
    </source>
</evidence>
<keyword evidence="2 3" id="KW-0378">Hydrolase</keyword>
<dbReference type="AlphaFoldDB" id="A0A8J7IKJ9"/>
<accession>A0A8J7IKJ9</accession>
<dbReference type="InterPro" id="IPR040170">
    <property type="entry name" value="Cytosol_ACT"/>
</dbReference>
<dbReference type="PANTHER" id="PTHR11049:SF24">
    <property type="entry name" value="CYTOSOLIC ACYL COENZYME A THIOESTER HYDROLASE"/>
    <property type="match status" value="1"/>
</dbReference>
<reference evidence="6" key="1">
    <citation type="submission" date="2020-12" db="EMBL/GenBank/DDBJ databases">
        <title>Geomonas sp. Red875, isolated from river sediment.</title>
        <authorList>
            <person name="Xu Z."/>
            <person name="Zhang Z."/>
            <person name="Masuda Y."/>
            <person name="Itoh H."/>
            <person name="Senoo K."/>
        </authorList>
    </citation>
    <scope>NUCLEOTIDE SEQUENCE</scope>
    <source>
        <strain evidence="6">Red875</strain>
    </source>
</reference>
<dbReference type="GO" id="GO:0052816">
    <property type="term" value="F:long-chain fatty acyl-CoA hydrolase activity"/>
    <property type="evidence" value="ECO:0007669"/>
    <property type="project" value="TreeGrafter"/>
</dbReference>
<comment type="caution">
    <text evidence="6">The sequence shown here is derived from an EMBL/GenBank/DDBJ whole genome shotgun (WGS) entry which is preliminary data.</text>
</comment>
<dbReference type="Proteomes" id="UP000636888">
    <property type="component" value="Unassembled WGS sequence"/>
</dbReference>
<feature type="domain" description="HotDog ACOT-type" evidence="5">
    <location>
        <begin position="2"/>
        <end position="114"/>
    </location>
</feature>
<dbReference type="PROSITE" id="PS51770">
    <property type="entry name" value="HOTDOG_ACOT"/>
    <property type="match status" value="1"/>
</dbReference>
<dbReference type="PANTHER" id="PTHR11049">
    <property type="entry name" value="ACYL COENZYME A THIOESTER HYDROLASE"/>
    <property type="match status" value="1"/>
</dbReference>